<evidence type="ECO:0000256" key="1">
    <source>
        <dbReference type="PROSITE-ProRule" id="PRU00047"/>
    </source>
</evidence>
<dbReference type="SMART" id="SM00343">
    <property type="entry name" value="ZnF_C2HC"/>
    <property type="match status" value="1"/>
</dbReference>
<sequence>MAGAKRCKVQLRMGNLQASTFQQLEREEHSRLEEACTSRTSKEKESNGEKKTHRLVQNCQANNESCTVKNIGTGKGKKIASSNTVQCYECGKEGHIKPECPNLKVKQRTSRRFPQDKSRKQKTAYIAWENSYTDSSSHEDCDREEESNICFMAGLVKDDYGSDEEFENEPIEVKYDMLLDAFQEIHAKAMRLQYKVNRLNCDRRDYEHKFVGR</sequence>
<keyword evidence="1" id="KW-0479">Metal-binding</keyword>
<dbReference type="SUPFAM" id="SSF57756">
    <property type="entry name" value="Retrovirus zinc finger-like domains"/>
    <property type="match status" value="1"/>
</dbReference>
<feature type="compositionally biased region" description="Basic and acidic residues" evidence="2">
    <location>
        <begin position="32"/>
        <end position="50"/>
    </location>
</feature>
<feature type="region of interest" description="Disordered" evidence="2">
    <location>
        <begin position="32"/>
        <end position="52"/>
    </location>
</feature>
<dbReference type="Pfam" id="PF00098">
    <property type="entry name" value="zf-CCHC"/>
    <property type="match status" value="1"/>
</dbReference>
<evidence type="ECO:0000259" key="3">
    <source>
        <dbReference type="PROSITE" id="PS50158"/>
    </source>
</evidence>
<gene>
    <name evidence="4" type="ORF">LR48_Vigan247s000300</name>
</gene>
<protein>
    <recommendedName>
        <fullName evidence="3">CCHC-type domain-containing protein</fullName>
    </recommendedName>
</protein>
<evidence type="ECO:0000256" key="2">
    <source>
        <dbReference type="SAM" id="MobiDB-lite"/>
    </source>
</evidence>
<name>A0A0L9T6Q6_PHAAN</name>
<evidence type="ECO:0000313" key="4">
    <source>
        <dbReference type="EMBL" id="KOM26285.1"/>
    </source>
</evidence>
<feature type="domain" description="CCHC-type" evidence="3">
    <location>
        <begin position="87"/>
        <end position="102"/>
    </location>
</feature>
<evidence type="ECO:0000313" key="5">
    <source>
        <dbReference type="Proteomes" id="UP000053144"/>
    </source>
</evidence>
<dbReference type="InterPro" id="IPR036875">
    <property type="entry name" value="Znf_CCHC_sf"/>
</dbReference>
<dbReference type="Gene3D" id="4.10.60.10">
    <property type="entry name" value="Zinc finger, CCHC-type"/>
    <property type="match status" value="1"/>
</dbReference>
<dbReference type="Proteomes" id="UP000053144">
    <property type="component" value="Unassembled WGS sequence"/>
</dbReference>
<reference evidence="5" key="1">
    <citation type="journal article" date="2015" name="Proc. Natl. Acad. Sci. U.S.A.">
        <title>Genome sequencing of adzuki bean (Vigna angularis) provides insight into high starch and low fat accumulation and domestication.</title>
        <authorList>
            <person name="Yang K."/>
            <person name="Tian Z."/>
            <person name="Chen C."/>
            <person name="Luo L."/>
            <person name="Zhao B."/>
            <person name="Wang Z."/>
            <person name="Yu L."/>
            <person name="Li Y."/>
            <person name="Sun Y."/>
            <person name="Li W."/>
            <person name="Chen Y."/>
            <person name="Li Y."/>
            <person name="Zhang Y."/>
            <person name="Ai D."/>
            <person name="Zhao J."/>
            <person name="Shang C."/>
            <person name="Ma Y."/>
            <person name="Wu B."/>
            <person name="Wang M."/>
            <person name="Gao L."/>
            <person name="Sun D."/>
            <person name="Zhang P."/>
            <person name="Guo F."/>
            <person name="Wang W."/>
            <person name="Li Y."/>
            <person name="Wang J."/>
            <person name="Varshney R.K."/>
            <person name="Wang J."/>
            <person name="Ling H.Q."/>
            <person name="Wan P."/>
        </authorList>
    </citation>
    <scope>NUCLEOTIDE SEQUENCE</scope>
    <source>
        <strain evidence="5">cv. Jingnong 6</strain>
    </source>
</reference>
<dbReference type="EMBL" id="KQ258312">
    <property type="protein sequence ID" value="KOM26285.1"/>
    <property type="molecule type" value="Genomic_DNA"/>
</dbReference>
<dbReference type="Gramene" id="KOM26285">
    <property type="protein sequence ID" value="KOM26285"/>
    <property type="gene ID" value="LR48_Vigan247s000300"/>
</dbReference>
<proteinExistence type="predicted"/>
<dbReference type="InterPro" id="IPR001878">
    <property type="entry name" value="Znf_CCHC"/>
</dbReference>
<dbReference type="GO" id="GO:0008270">
    <property type="term" value="F:zinc ion binding"/>
    <property type="evidence" value="ECO:0007669"/>
    <property type="project" value="UniProtKB-KW"/>
</dbReference>
<dbReference type="AlphaFoldDB" id="A0A0L9T6Q6"/>
<keyword evidence="1" id="KW-0863">Zinc-finger</keyword>
<dbReference type="GO" id="GO:0003676">
    <property type="term" value="F:nucleic acid binding"/>
    <property type="evidence" value="ECO:0007669"/>
    <property type="project" value="InterPro"/>
</dbReference>
<keyword evidence="1" id="KW-0862">Zinc</keyword>
<dbReference type="PROSITE" id="PS50158">
    <property type="entry name" value="ZF_CCHC"/>
    <property type="match status" value="1"/>
</dbReference>
<organism evidence="4 5">
    <name type="scientific">Phaseolus angularis</name>
    <name type="common">Azuki bean</name>
    <name type="synonym">Vigna angularis</name>
    <dbReference type="NCBI Taxonomy" id="3914"/>
    <lineage>
        <taxon>Eukaryota</taxon>
        <taxon>Viridiplantae</taxon>
        <taxon>Streptophyta</taxon>
        <taxon>Embryophyta</taxon>
        <taxon>Tracheophyta</taxon>
        <taxon>Spermatophyta</taxon>
        <taxon>Magnoliopsida</taxon>
        <taxon>eudicotyledons</taxon>
        <taxon>Gunneridae</taxon>
        <taxon>Pentapetalae</taxon>
        <taxon>rosids</taxon>
        <taxon>fabids</taxon>
        <taxon>Fabales</taxon>
        <taxon>Fabaceae</taxon>
        <taxon>Papilionoideae</taxon>
        <taxon>50 kb inversion clade</taxon>
        <taxon>NPAAA clade</taxon>
        <taxon>indigoferoid/millettioid clade</taxon>
        <taxon>Phaseoleae</taxon>
        <taxon>Vigna</taxon>
    </lineage>
</organism>
<accession>A0A0L9T6Q6</accession>